<sequence length="100" mass="11958">MIVTTRAQREALFRIFLRDFPSWLTPTIRLQEQDRRHFEGHPYDAEKFADFAVRNPHRVVKVPSIQYRNFRKTVHGGYGCIMIHRWGMWLGIEPDGYTHS</sequence>
<accession>A0A1M5NJG3</accession>
<organism evidence="1 2">
    <name type="scientific">Bradyrhizobium erythrophlei</name>
    <dbReference type="NCBI Taxonomy" id="1437360"/>
    <lineage>
        <taxon>Bacteria</taxon>
        <taxon>Pseudomonadati</taxon>
        <taxon>Pseudomonadota</taxon>
        <taxon>Alphaproteobacteria</taxon>
        <taxon>Hyphomicrobiales</taxon>
        <taxon>Nitrobacteraceae</taxon>
        <taxon>Bradyrhizobium</taxon>
    </lineage>
</organism>
<dbReference type="Proteomes" id="UP000189796">
    <property type="component" value="Chromosome I"/>
</dbReference>
<gene>
    <name evidence="1" type="ORF">SAMN05443248_3002</name>
</gene>
<protein>
    <submittedName>
        <fullName evidence="1">Uncharacterized protein</fullName>
    </submittedName>
</protein>
<evidence type="ECO:0000313" key="1">
    <source>
        <dbReference type="EMBL" id="SHG89083.1"/>
    </source>
</evidence>
<reference evidence="1 2" key="1">
    <citation type="submission" date="2016-11" db="EMBL/GenBank/DDBJ databases">
        <authorList>
            <person name="Jaros S."/>
            <person name="Januszkiewicz K."/>
            <person name="Wedrychowicz H."/>
        </authorList>
    </citation>
    <scope>NUCLEOTIDE SEQUENCE [LARGE SCALE GENOMIC DNA]</scope>
    <source>
        <strain evidence="1 2">GAS138</strain>
    </source>
</reference>
<name>A0A1M5NJG3_9BRAD</name>
<evidence type="ECO:0000313" key="2">
    <source>
        <dbReference type="Proteomes" id="UP000189796"/>
    </source>
</evidence>
<dbReference type="RefSeq" id="WP_079601941.1">
    <property type="nucleotide sequence ID" value="NZ_LT670817.1"/>
</dbReference>
<proteinExistence type="predicted"/>
<dbReference type="EMBL" id="LT670817">
    <property type="protein sequence ID" value="SHG89083.1"/>
    <property type="molecule type" value="Genomic_DNA"/>
</dbReference>
<dbReference type="AlphaFoldDB" id="A0A1M5NJG3"/>